<dbReference type="RefSeq" id="WP_250875641.1">
    <property type="nucleotide sequence ID" value="NZ_JALXFV010000010.1"/>
</dbReference>
<name>A0ABD6B1F0_9EURY</name>
<comment type="caution">
    <text evidence="2">The sequence shown here is derived from an EMBL/GenBank/DDBJ whole genome shotgun (WGS) entry which is preliminary data.</text>
</comment>
<accession>A0ABD6B1F0</accession>
<dbReference type="Proteomes" id="UP001597187">
    <property type="component" value="Unassembled WGS sequence"/>
</dbReference>
<keyword evidence="1" id="KW-0472">Membrane</keyword>
<dbReference type="AlphaFoldDB" id="A0ABD6B1F0"/>
<dbReference type="EMBL" id="JBHUDC010000010">
    <property type="protein sequence ID" value="MFD1515717.1"/>
    <property type="molecule type" value="Genomic_DNA"/>
</dbReference>
<keyword evidence="1" id="KW-0812">Transmembrane</keyword>
<keyword evidence="3" id="KW-1185">Reference proteome</keyword>
<sequence>MSESDGEDTTQRSNWALAAVPVLGLGLAGAMMFTGSTPGAGGLQCASEAACQQAAVGSKELTSTIVTMAIAVIVLSMPLRAAFRYKWGTPQ</sequence>
<feature type="transmembrane region" description="Helical" evidence="1">
    <location>
        <begin position="12"/>
        <end position="33"/>
    </location>
</feature>
<keyword evidence="1" id="KW-1133">Transmembrane helix</keyword>
<evidence type="ECO:0000313" key="3">
    <source>
        <dbReference type="Proteomes" id="UP001597187"/>
    </source>
</evidence>
<reference evidence="2 3" key="1">
    <citation type="journal article" date="2019" name="Int. J. Syst. Evol. Microbiol.">
        <title>The Global Catalogue of Microorganisms (GCM) 10K type strain sequencing project: providing services to taxonomists for standard genome sequencing and annotation.</title>
        <authorList>
            <consortium name="The Broad Institute Genomics Platform"/>
            <consortium name="The Broad Institute Genome Sequencing Center for Infectious Disease"/>
            <person name="Wu L."/>
            <person name="Ma J."/>
        </authorList>
    </citation>
    <scope>NUCLEOTIDE SEQUENCE [LARGE SCALE GENOMIC DNA]</scope>
    <source>
        <strain evidence="2 3">CGMCC 1.12563</strain>
    </source>
</reference>
<feature type="transmembrane region" description="Helical" evidence="1">
    <location>
        <begin position="65"/>
        <end position="83"/>
    </location>
</feature>
<proteinExistence type="predicted"/>
<gene>
    <name evidence="2" type="ORF">ACFSBT_20755</name>
</gene>
<organism evidence="2 3">
    <name type="scientific">Halomarina rubra</name>
    <dbReference type="NCBI Taxonomy" id="2071873"/>
    <lineage>
        <taxon>Archaea</taxon>
        <taxon>Methanobacteriati</taxon>
        <taxon>Methanobacteriota</taxon>
        <taxon>Stenosarchaea group</taxon>
        <taxon>Halobacteria</taxon>
        <taxon>Halobacteriales</taxon>
        <taxon>Natronomonadaceae</taxon>
        <taxon>Halomarina</taxon>
    </lineage>
</organism>
<protein>
    <submittedName>
        <fullName evidence="2">Uncharacterized protein</fullName>
    </submittedName>
</protein>
<evidence type="ECO:0000256" key="1">
    <source>
        <dbReference type="SAM" id="Phobius"/>
    </source>
</evidence>
<evidence type="ECO:0000313" key="2">
    <source>
        <dbReference type="EMBL" id="MFD1515717.1"/>
    </source>
</evidence>